<dbReference type="InterPro" id="IPR000644">
    <property type="entry name" value="CBS_dom"/>
</dbReference>
<organism evidence="4">
    <name type="scientific">Thermococcus litoralis</name>
    <dbReference type="NCBI Taxonomy" id="2265"/>
    <lineage>
        <taxon>Archaea</taxon>
        <taxon>Methanobacteriati</taxon>
        <taxon>Methanobacteriota</taxon>
        <taxon>Thermococci</taxon>
        <taxon>Thermococcales</taxon>
        <taxon>Thermococcaceae</taxon>
        <taxon>Thermococcus</taxon>
    </lineage>
</organism>
<dbReference type="SMART" id="SM00116">
    <property type="entry name" value="CBS"/>
    <property type="match status" value="1"/>
</dbReference>
<dbReference type="Pfam" id="PF00571">
    <property type="entry name" value="CBS"/>
    <property type="match status" value="1"/>
</dbReference>
<evidence type="ECO:0000256" key="2">
    <source>
        <dbReference type="PROSITE-ProRule" id="PRU00703"/>
    </source>
</evidence>
<comment type="caution">
    <text evidence="4">The sequence shown here is derived from an EMBL/GenBank/DDBJ whole genome shotgun (WGS) entry which is preliminary data.</text>
</comment>
<dbReference type="InterPro" id="IPR046342">
    <property type="entry name" value="CBS_dom_sf"/>
</dbReference>
<protein>
    <submittedName>
        <fullName evidence="4">CBS domain-containing protein</fullName>
    </submittedName>
</protein>
<evidence type="ECO:0000313" key="4">
    <source>
        <dbReference type="EMBL" id="HDD31646.1"/>
    </source>
</evidence>
<dbReference type="InterPro" id="IPR051257">
    <property type="entry name" value="Diverse_CBS-Domain"/>
</dbReference>
<keyword evidence="1 2" id="KW-0129">CBS domain</keyword>
<reference evidence="4" key="1">
    <citation type="journal article" date="2020" name="mSystems">
        <title>Genome- and Community-Level Interaction Insights into Carbon Utilization and Element Cycling Functions of Hydrothermarchaeota in Hydrothermal Sediment.</title>
        <authorList>
            <person name="Zhou Z."/>
            <person name="Liu Y."/>
            <person name="Xu W."/>
            <person name="Pan J."/>
            <person name="Luo Z.H."/>
            <person name="Li M."/>
        </authorList>
    </citation>
    <scope>NUCLEOTIDE SEQUENCE [LARGE SCALE GENOMIC DNA]</scope>
    <source>
        <strain evidence="4">HyVt-151</strain>
    </source>
</reference>
<dbReference type="PANTHER" id="PTHR43080:SF2">
    <property type="entry name" value="CBS DOMAIN-CONTAINING PROTEIN"/>
    <property type="match status" value="1"/>
</dbReference>
<evidence type="ECO:0000259" key="3">
    <source>
        <dbReference type="PROSITE" id="PS51371"/>
    </source>
</evidence>
<proteinExistence type="predicted"/>
<dbReference type="AlphaFoldDB" id="A0A7C0TZH3"/>
<feature type="domain" description="CBS" evidence="3">
    <location>
        <begin position="12"/>
        <end position="66"/>
    </location>
</feature>
<dbReference type="EMBL" id="DQYG01000143">
    <property type="protein sequence ID" value="HDD31646.1"/>
    <property type="molecule type" value="Genomic_DNA"/>
</dbReference>
<dbReference type="Gene3D" id="3.10.580.10">
    <property type="entry name" value="CBS-domain"/>
    <property type="match status" value="1"/>
</dbReference>
<evidence type="ECO:0000256" key="1">
    <source>
        <dbReference type="ARBA" id="ARBA00023122"/>
    </source>
</evidence>
<dbReference type="PANTHER" id="PTHR43080">
    <property type="entry name" value="CBS DOMAIN-CONTAINING PROTEIN CBSX3, MITOCHONDRIAL"/>
    <property type="match status" value="1"/>
</dbReference>
<dbReference type="PROSITE" id="PS51371">
    <property type="entry name" value="CBS"/>
    <property type="match status" value="1"/>
</dbReference>
<name>A0A7C0TZH3_THELI</name>
<accession>A0A7C0TZH3</accession>
<dbReference type="SUPFAM" id="SSF54631">
    <property type="entry name" value="CBS-domain pair"/>
    <property type="match status" value="1"/>
</dbReference>
<sequence>LQLPKKPVEDIMTTELKLATPHMSVYEVANIMTREHIEQLPVVKGEGEIIGLIRDIDLIRAIVKKA</sequence>
<dbReference type="Proteomes" id="UP000886210">
    <property type="component" value="Unassembled WGS sequence"/>
</dbReference>
<gene>
    <name evidence="4" type="ORF">ENF72_03350</name>
</gene>
<feature type="non-terminal residue" evidence="4">
    <location>
        <position position="1"/>
    </location>
</feature>